<dbReference type="InterPro" id="IPR047650">
    <property type="entry name" value="Transpos_IS110"/>
</dbReference>
<protein>
    <submittedName>
        <fullName evidence="2">Transposase</fullName>
    </submittedName>
</protein>
<sequence>MNFIGLDIHKKTISYCVKDISGKVQSEGKIPATRHGLREWVGTLAKPWTVAMEATMFTGWIYDYLRPHAAAVKVAHPLMLRAIAVAKKKNDRIDAGRIADCMRCDFLPECYMAPMEIRQRRRTLRYRKLLVRQNVQLKNKIAQLLMESGVSYNKEKLHQQGYFHQVLPANPEIDPSLWPLLKLTREMIERTQKTERALLRSLEADPLLAT</sequence>
<name>A0AAU7Z6S0_9BACT</name>
<organism evidence="2">
    <name type="scientific">Tunturiibacter gelidiferens</name>
    <dbReference type="NCBI Taxonomy" id="3069689"/>
    <lineage>
        <taxon>Bacteria</taxon>
        <taxon>Pseudomonadati</taxon>
        <taxon>Acidobacteriota</taxon>
        <taxon>Terriglobia</taxon>
        <taxon>Terriglobales</taxon>
        <taxon>Acidobacteriaceae</taxon>
        <taxon>Tunturiibacter</taxon>
    </lineage>
</organism>
<dbReference type="GO" id="GO:0003677">
    <property type="term" value="F:DNA binding"/>
    <property type="evidence" value="ECO:0007669"/>
    <property type="project" value="InterPro"/>
</dbReference>
<dbReference type="InterPro" id="IPR002525">
    <property type="entry name" value="Transp_IS110-like_N"/>
</dbReference>
<dbReference type="EMBL" id="CP132938">
    <property type="protein sequence ID" value="XCB24641.1"/>
    <property type="molecule type" value="Genomic_DNA"/>
</dbReference>
<accession>A0AAU7Z6S0</accession>
<reference evidence="2" key="1">
    <citation type="submission" date="2023-08" db="EMBL/GenBank/DDBJ databases">
        <authorList>
            <person name="Messyasz A."/>
            <person name="Mannisto M.K."/>
            <person name="Kerkhof L.J."/>
            <person name="Haggblom M."/>
        </authorList>
    </citation>
    <scope>NUCLEOTIDE SEQUENCE</scope>
    <source>
        <strain evidence="2">M8UP39</strain>
    </source>
</reference>
<dbReference type="PANTHER" id="PTHR33055:SF15">
    <property type="entry name" value="TRANSPOSASE-RELATED"/>
    <property type="match status" value="1"/>
</dbReference>
<dbReference type="AlphaFoldDB" id="A0AAU7Z6S0"/>
<dbReference type="GO" id="GO:0006313">
    <property type="term" value="P:DNA transposition"/>
    <property type="evidence" value="ECO:0007669"/>
    <property type="project" value="InterPro"/>
</dbReference>
<dbReference type="GO" id="GO:0004803">
    <property type="term" value="F:transposase activity"/>
    <property type="evidence" value="ECO:0007669"/>
    <property type="project" value="InterPro"/>
</dbReference>
<dbReference type="Pfam" id="PF01548">
    <property type="entry name" value="DEDD_Tnp_IS110"/>
    <property type="match status" value="1"/>
</dbReference>
<gene>
    <name evidence="2" type="ORF">RBB81_01290</name>
</gene>
<dbReference type="KEGG" id="tgi:RBB81_01290"/>
<proteinExistence type="predicted"/>
<dbReference type="RefSeq" id="WP_353073882.1">
    <property type="nucleotide sequence ID" value="NZ_CP132938.1"/>
</dbReference>
<evidence type="ECO:0000313" key="2">
    <source>
        <dbReference type="EMBL" id="XCB24641.1"/>
    </source>
</evidence>
<feature type="domain" description="Transposase IS110-like N-terminal" evidence="1">
    <location>
        <begin position="4"/>
        <end position="146"/>
    </location>
</feature>
<dbReference type="PANTHER" id="PTHR33055">
    <property type="entry name" value="TRANSPOSASE FOR INSERTION SEQUENCE ELEMENT IS1111A"/>
    <property type="match status" value="1"/>
</dbReference>
<evidence type="ECO:0000259" key="1">
    <source>
        <dbReference type="Pfam" id="PF01548"/>
    </source>
</evidence>
<reference evidence="2" key="2">
    <citation type="journal article" date="2024" name="Environ. Microbiol.">
        <title>Genome analysis and description of Tunturibacter gen. nov. expands the diversity of Terriglobia in tundra soils.</title>
        <authorList>
            <person name="Messyasz A."/>
            <person name="Mannisto M.K."/>
            <person name="Kerkhof L.J."/>
            <person name="Haggblom M.M."/>
        </authorList>
    </citation>
    <scope>NUCLEOTIDE SEQUENCE</scope>
    <source>
        <strain evidence="2">M8UP39</strain>
    </source>
</reference>